<gene>
    <name evidence="1" type="ORF">PHYSODRAFT_337463</name>
</gene>
<dbReference type="GeneID" id="20647373"/>
<proteinExistence type="predicted"/>
<keyword evidence="2" id="KW-1185">Reference proteome</keyword>
<sequence>MADRYADQPELLAHLPAENKIKNRKAVVMGNIAQQQKVENFSDLAAWASTTQEAFFRSGAFGRVNAEREFAKEPAGHKNGILVLSAFGGIYKWPVVFEHGANEFLECEEFAQLIAPSRQSGLDVTCSAESSQSPVVADEVVAEES</sequence>
<dbReference type="AlphaFoldDB" id="G5A182"/>
<dbReference type="EMBL" id="JH159158">
    <property type="protein sequence ID" value="EGZ10683.1"/>
    <property type="molecule type" value="Genomic_DNA"/>
</dbReference>
<evidence type="ECO:0000313" key="1">
    <source>
        <dbReference type="EMBL" id="EGZ10683.1"/>
    </source>
</evidence>
<dbReference type="InParanoid" id="G5A182"/>
<organism evidence="1 2">
    <name type="scientific">Phytophthora sojae (strain P6497)</name>
    <name type="common">Soybean stem and root rot agent</name>
    <name type="synonym">Phytophthora megasperma f. sp. glycines</name>
    <dbReference type="NCBI Taxonomy" id="1094619"/>
    <lineage>
        <taxon>Eukaryota</taxon>
        <taxon>Sar</taxon>
        <taxon>Stramenopiles</taxon>
        <taxon>Oomycota</taxon>
        <taxon>Peronosporomycetes</taxon>
        <taxon>Peronosporales</taxon>
        <taxon>Peronosporaceae</taxon>
        <taxon>Phytophthora</taxon>
    </lineage>
</organism>
<dbReference type="Proteomes" id="UP000002640">
    <property type="component" value="Unassembled WGS sequence"/>
</dbReference>
<protein>
    <submittedName>
        <fullName evidence="1">Uncharacterized protein</fullName>
    </submittedName>
</protein>
<dbReference type="RefSeq" id="XP_009533428.1">
    <property type="nucleotide sequence ID" value="XM_009535133.1"/>
</dbReference>
<dbReference type="KEGG" id="psoj:PHYSODRAFT_337463"/>
<evidence type="ECO:0000313" key="2">
    <source>
        <dbReference type="Proteomes" id="UP000002640"/>
    </source>
</evidence>
<accession>G5A182</accession>
<reference evidence="1 2" key="1">
    <citation type="journal article" date="2006" name="Science">
        <title>Phytophthora genome sequences uncover evolutionary origins and mechanisms of pathogenesis.</title>
        <authorList>
            <person name="Tyler B.M."/>
            <person name="Tripathy S."/>
            <person name="Zhang X."/>
            <person name="Dehal P."/>
            <person name="Jiang R.H."/>
            <person name="Aerts A."/>
            <person name="Arredondo F.D."/>
            <person name="Baxter L."/>
            <person name="Bensasson D."/>
            <person name="Beynon J.L."/>
            <person name="Chapman J."/>
            <person name="Damasceno C.M."/>
            <person name="Dorrance A.E."/>
            <person name="Dou D."/>
            <person name="Dickerman A.W."/>
            <person name="Dubchak I.L."/>
            <person name="Garbelotto M."/>
            <person name="Gijzen M."/>
            <person name="Gordon S.G."/>
            <person name="Govers F."/>
            <person name="Grunwald N.J."/>
            <person name="Huang W."/>
            <person name="Ivors K.L."/>
            <person name="Jones R.W."/>
            <person name="Kamoun S."/>
            <person name="Krampis K."/>
            <person name="Lamour K.H."/>
            <person name="Lee M.K."/>
            <person name="McDonald W.H."/>
            <person name="Medina M."/>
            <person name="Meijer H.J."/>
            <person name="Nordberg E.K."/>
            <person name="Maclean D.J."/>
            <person name="Ospina-Giraldo M.D."/>
            <person name="Morris P.F."/>
            <person name="Phuntumart V."/>
            <person name="Putnam N.H."/>
            <person name="Rash S."/>
            <person name="Rose J.K."/>
            <person name="Sakihama Y."/>
            <person name="Salamov A.A."/>
            <person name="Savidor A."/>
            <person name="Scheuring C.F."/>
            <person name="Smith B.M."/>
            <person name="Sobral B.W."/>
            <person name="Terry A."/>
            <person name="Torto-Alalibo T.A."/>
            <person name="Win J."/>
            <person name="Xu Z."/>
            <person name="Zhang H."/>
            <person name="Grigoriev I.V."/>
            <person name="Rokhsar D.S."/>
            <person name="Boore J.L."/>
        </authorList>
    </citation>
    <scope>NUCLEOTIDE SEQUENCE [LARGE SCALE GENOMIC DNA]</scope>
    <source>
        <strain evidence="1 2">P6497</strain>
    </source>
</reference>
<name>G5A182_PHYSP</name>